<evidence type="ECO:0000256" key="3">
    <source>
        <dbReference type="ARBA" id="ARBA00022679"/>
    </source>
</evidence>
<evidence type="ECO:0000256" key="8">
    <source>
        <dbReference type="SAM" id="Phobius"/>
    </source>
</evidence>
<evidence type="ECO:0000256" key="7">
    <source>
        <dbReference type="PIRSR" id="PIRSR600715-1"/>
    </source>
</evidence>
<dbReference type="PANTHER" id="PTHR22926">
    <property type="entry name" value="PHOSPHO-N-ACETYLMURAMOYL-PENTAPEPTIDE-TRANSFERASE"/>
    <property type="match status" value="1"/>
</dbReference>
<keyword evidence="4 8" id="KW-0812">Transmembrane</keyword>
<keyword evidence="5 8" id="KW-1133">Transmembrane helix</keyword>
<comment type="subcellular location">
    <subcellularLocation>
        <location evidence="1">Cell membrane</location>
        <topology evidence="1">Multi-pass membrane protein</topology>
    </subcellularLocation>
</comment>
<dbReference type="GO" id="GO:0044038">
    <property type="term" value="P:cell wall macromolecule biosynthetic process"/>
    <property type="evidence" value="ECO:0007669"/>
    <property type="project" value="TreeGrafter"/>
</dbReference>
<evidence type="ECO:0000256" key="1">
    <source>
        <dbReference type="ARBA" id="ARBA00004651"/>
    </source>
</evidence>
<evidence type="ECO:0000256" key="4">
    <source>
        <dbReference type="ARBA" id="ARBA00022692"/>
    </source>
</evidence>
<protein>
    <recommendedName>
        <fullName evidence="11">Glycosyltransferase family 4 protein</fullName>
    </recommendedName>
</protein>
<keyword evidence="3" id="KW-0808">Transferase</keyword>
<dbReference type="PANTHER" id="PTHR22926:SF3">
    <property type="entry name" value="UNDECAPRENYL-PHOSPHATE ALPHA-N-ACETYLGLUCOSAMINYL 1-PHOSPHATE TRANSFERASE"/>
    <property type="match status" value="1"/>
</dbReference>
<evidence type="ECO:0000313" key="10">
    <source>
        <dbReference type="Proteomes" id="UP001156870"/>
    </source>
</evidence>
<dbReference type="GO" id="GO:0016780">
    <property type="term" value="F:phosphotransferase activity, for other substituted phosphate groups"/>
    <property type="evidence" value="ECO:0007669"/>
    <property type="project" value="InterPro"/>
</dbReference>
<dbReference type="InterPro" id="IPR000715">
    <property type="entry name" value="Glycosyl_transferase_4"/>
</dbReference>
<evidence type="ECO:0000256" key="6">
    <source>
        <dbReference type="ARBA" id="ARBA00023136"/>
    </source>
</evidence>
<gene>
    <name evidence="9" type="ORF">GCM10007877_26730</name>
</gene>
<dbReference type="AlphaFoldDB" id="A0AA37T530"/>
<feature type="binding site" evidence="7">
    <location>
        <position position="14"/>
    </location>
    <ligand>
        <name>Mg(2+)</name>
        <dbReference type="ChEBI" id="CHEBI:18420"/>
    </ligand>
</feature>
<feature type="transmembrane region" description="Helical" evidence="8">
    <location>
        <begin position="99"/>
        <end position="118"/>
    </location>
</feature>
<evidence type="ECO:0008006" key="11">
    <source>
        <dbReference type="Google" id="ProtNLM"/>
    </source>
</evidence>
<feature type="transmembrane region" description="Helical" evidence="8">
    <location>
        <begin position="150"/>
        <end position="168"/>
    </location>
</feature>
<evidence type="ECO:0000256" key="2">
    <source>
        <dbReference type="ARBA" id="ARBA00022475"/>
    </source>
</evidence>
<name>A0AA37T530_9GAMM</name>
<dbReference type="Pfam" id="PF00953">
    <property type="entry name" value="Glycos_transf_4"/>
    <property type="match status" value="1"/>
</dbReference>
<dbReference type="GO" id="GO:0046872">
    <property type="term" value="F:metal ion binding"/>
    <property type="evidence" value="ECO:0007669"/>
    <property type="project" value="UniProtKB-KW"/>
</dbReference>
<keyword evidence="7" id="KW-0479">Metal-binding</keyword>
<comment type="cofactor">
    <cofactor evidence="7">
        <name>Mg(2+)</name>
        <dbReference type="ChEBI" id="CHEBI:18420"/>
    </cofactor>
</comment>
<dbReference type="GO" id="GO:0071555">
    <property type="term" value="P:cell wall organization"/>
    <property type="evidence" value="ECO:0007669"/>
    <property type="project" value="TreeGrafter"/>
</dbReference>
<sequence length="199" mass="22113">MVVLGLIWLTNLYNFMDGIDGIAAGEAISVLLGAGLILFLKGETNTALLTWLAIFPVAGFLYWNWPPAKLFMGDSCSTFLGLTFGILALITATQGKMSIWTWVILLGAFIVDATWTLVTRIVTGQDWRAPHRSHVYQKLSPSKAQHKKTSILYASTTTLWLLPIGFYVEMTESTPFFYLLTFIPLTIVAYKLRAGQNAQ</sequence>
<organism evidence="9 10">
    <name type="scientific">Marinibactrum halimedae</name>
    <dbReference type="NCBI Taxonomy" id="1444977"/>
    <lineage>
        <taxon>Bacteria</taxon>
        <taxon>Pseudomonadati</taxon>
        <taxon>Pseudomonadota</taxon>
        <taxon>Gammaproteobacteria</taxon>
        <taxon>Cellvibrionales</taxon>
        <taxon>Cellvibrionaceae</taxon>
        <taxon>Marinibactrum</taxon>
    </lineage>
</organism>
<feature type="binding site" evidence="7">
    <location>
        <position position="74"/>
    </location>
    <ligand>
        <name>Mg(2+)</name>
        <dbReference type="ChEBI" id="CHEBI:18420"/>
    </ligand>
</feature>
<dbReference type="Proteomes" id="UP001156870">
    <property type="component" value="Unassembled WGS sequence"/>
</dbReference>
<feature type="transmembrane region" description="Helical" evidence="8">
    <location>
        <begin position="46"/>
        <end position="63"/>
    </location>
</feature>
<evidence type="ECO:0000256" key="5">
    <source>
        <dbReference type="ARBA" id="ARBA00022989"/>
    </source>
</evidence>
<keyword evidence="6 8" id="KW-0472">Membrane</keyword>
<dbReference type="GO" id="GO:0009103">
    <property type="term" value="P:lipopolysaccharide biosynthetic process"/>
    <property type="evidence" value="ECO:0007669"/>
    <property type="project" value="TreeGrafter"/>
</dbReference>
<keyword evidence="10" id="KW-1185">Reference proteome</keyword>
<dbReference type="GO" id="GO:0005886">
    <property type="term" value="C:plasma membrane"/>
    <property type="evidence" value="ECO:0007669"/>
    <property type="project" value="UniProtKB-SubCell"/>
</dbReference>
<proteinExistence type="predicted"/>
<comment type="caution">
    <text evidence="9">The sequence shown here is derived from an EMBL/GenBank/DDBJ whole genome shotgun (WGS) entry which is preliminary data.</text>
</comment>
<feature type="transmembrane region" description="Helical" evidence="8">
    <location>
        <begin position="21"/>
        <end position="40"/>
    </location>
</feature>
<reference evidence="9 10" key="1">
    <citation type="journal article" date="2014" name="Int. J. Syst. Evol. Microbiol.">
        <title>Complete genome sequence of Corynebacterium casei LMG S-19264T (=DSM 44701T), isolated from a smear-ripened cheese.</title>
        <authorList>
            <consortium name="US DOE Joint Genome Institute (JGI-PGF)"/>
            <person name="Walter F."/>
            <person name="Albersmeier A."/>
            <person name="Kalinowski J."/>
            <person name="Ruckert C."/>
        </authorList>
    </citation>
    <scope>NUCLEOTIDE SEQUENCE [LARGE SCALE GENOMIC DNA]</scope>
    <source>
        <strain evidence="9 10">NBRC 110095</strain>
    </source>
</reference>
<dbReference type="EMBL" id="BSPD01000064">
    <property type="protein sequence ID" value="GLS26954.1"/>
    <property type="molecule type" value="Genomic_DNA"/>
</dbReference>
<feature type="transmembrane region" description="Helical" evidence="8">
    <location>
        <begin position="174"/>
        <end position="192"/>
    </location>
</feature>
<evidence type="ECO:0000313" key="9">
    <source>
        <dbReference type="EMBL" id="GLS26954.1"/>
    </source>
</evidence>
<keyword evidence="7" id="KW-0460">Magnesium</keyword>
<feature type="transmembrane region" description="Helical" evidence="8">
    <location>
        <begin position="75"/>
        <end position="93"/>
    </location>
</feature>
<accession>A0AA37T530</accession>
<keyword evidence="2" id="KW-1003">Cell membrane</keyword>